<protein>
    <recommendedName>
        <fullName evidence="3">HNH nuclease domain-containing protein</fullName>
    </recommendedName>
</protein>
<accession>A0A8E2AP87</accession>
<evidence type="ECO:0008006" key="3">
    <source>
        <dbReference type="Google" id="ProtNLM"/>
    </source>
</evidence>
<proteinExistence type="predicted"/>
<keyword evidence="2" id="KW-1185">Reference proteome</keyword>
<evidence type="ECO:0000313" key="2">
    <source>
        <dbReference type="Proteomes" id="UP000250043"/>
    </source>
</evidence>
<dbReference type="Proteomes" id="UP000250043">
    <property type="component" value="Unassembled WGS sequence"/>
</dbReference>
<evidence type="ECO:0000313" key="1">
    <source>
        <dbReference type="EMBL" id="OCH88381.1"/>
    </source>
</evidence>
<organism evidence="1 2">
    <name type="scientific">Obba rivulosa</name>
    <dbReference type="NCBI Taxonomy" id="1052685"/>
    <lineage>
        <taxon>Eukaryota</taxon>
        <taxon>Fungi</taxon>
        <taxon>Dikarya</taxon>
        <taxon>Basidiomycota</taxon>
        <taxon>Agaricomycotina</taxon>
        <taxon>Agaricomycetes</taxon>
        <taxon>Polyporales</taxon>
        <taxon>Gelatoporiaceae</taxon>
        <taxon>Obba</taxon>
    </lineage>
</organism>
<dbReference type="AlphaFoldDB" id="A0A8E2AP87"/>
<name>A0A8E2AP87_9APHY</name>
<gene>
    <name evidence="1" type="ORF">OBBRIDRAFT_90421</name>
</gene>
<dbReference type="EMBL" id="KV722454">
    <property type="protein sequence ID" value="OCH88381.1"/>
    <property type="molecule type" value="Genomic_DNA"/>
</dbReference>
<dbReference type="OrthoDB" id="3163863at2759"/>
<sequence>MQQLGDMLDSPINGMALDVAWHSGFHELKKYFEPTSQPHAYKIVGHGPSVQFYMKPDRTTVTFEDKSGGNIAPPDSRLLALHAALAKILNASGAGEYPNILSDSFREE</sequence>
<reference evidence="1 2" key="1">
    <citation type="submission" date="2016-07" db="EMBL/GenBank/DDBJ databases">
        <title>Draft genome of the white-rot fungus Obba rivulosa 3A-2.</title>
        <authorList>
            <consortium name="DOE Joint Genome Institute"/>
            <person name="Miettinen O."/>
            <person name="Riley R."/>
            <person name="Acob R."/>
            <person name="Barry K."/>
            <person name="Cullen D."/>
            <person name="De Vries R."/>
            <person name="Hainaut M."/>
            <person name="Hatakka A."/>
            <person name="Henrissat B."/>
            <person name="Hilden K."/>
            <person name="Kuo R."/>
            <person name="Labutti K."/>
            <person name="Lipzen A."/>
            <person name="Makela M.R."/>
            <person name="Sandor L."/>
            <person name="Spatafora J.W."/>
            <person name="Grigoriev I.V."/>
            <person name="Hibbett D.S."/>
        </authorList>
    </citation>
    <scope>NUCLEOTIDE SEQUENCE [LARGE SCALE GENOMIC DNA]</scope>
    <source>
        <strain evidence="1 2">3A-2</strain>
    </source>
</reference>